<dbReference type="InterPro" id="IPR005543">
    <property type="entry name" value="PASTA_dom"/>
</dbReference>
<dbReference type="Pfam" id="PF00905">
    <property type="entry name" value="Transpeptidase"/>
    <property type="match status" value="1"/>
</dbReference>
<proteinExistence type="predicted"/>
<dbReference type="InterPro" id="IPR050515">
    <property type="entry name" value="Beta-lactam/transpept"/>
</dbReference>
<keyword evidence="6" id="KW-0132">Cell division</keyword>
<dbReference type="GO" id="GO:0008658">
    <property type="term" value="F:penicillin binding"/>
    <property type="evidence" value="ECO:0007669"/>
    <property type="project" value="InterPro"/>
</dbReference>
<dbReference type="SMART" id="SM00740">
    <property type="entry name" value="PASTA"/>
    <property type="match status" value="1"/>
</dbReference>
<dbReference type="Pfam" id="PF03793">
    <property type="entry name" value="PASTA"/>
    <property type="match status" value="1"/>
</dbReference>
<gene>
    <name evidence="6" type="primary">ftsI</name>
    <name evidence="6" type="ordered locus">LI1098</name>
</gene>
<keyword evidence="4" id="KW-1133">Transmembrane helix</keyword>
<keyword evidence="7" id="KW-1185">Reference proteome</keyword>
<evidence type="ECO:0000256" key="2">
    <source>
        <dbReference type="ARBA" id="ARBA00022645"/>
    </source>
</evidence>
<keyword evidence="2" id="KW-0121">Carboxypeptidase</keyword>
<dbReference type="RefSeq" id="WP_011527181.1">
    <property type="nucleotide sequence ID" value="NC_008011.1"/>
</dbReference>
<keyword evidence="2" id="KW-0378">Hydrolase</keyword>
<evidence type="ECO:0000313" key="7">
    <source>
        <dbReference type="Proteomes" id="UP000002430"/>
    </source>
</evidence>
<dbReference type="Gene3D" id="1.10.150.770">
    <property type="match status" value="1"/>
</dbReference>
<dbReference type="EMBL" id="AM180252">
    <property type="protein sequence ID" value="CAJ55152.1"/>
    <property type="molecule type" value="Genomic_DNA"/>
</dbReference>
<dbReference type="OrthoDB" id="9789078at2"/>
<feature type="domain" description="PASTA" evidence="5">
    <location>
        <begin position="628"/>
        <end position="692"/>
    </location>
</feature>
<sequence>MSYLGLSHRQNKYHKFTWTTSRKKVRGKYFSFRIDKWNAFRFQIVAILFCIVWCGLWCRSAYIQLWKGTFFSEKARRQHIALETVSTPRGNIVDRNGRILAKSIQCYSVYADPFSIKDIESTAIKLSNCLHLSEETIRKLLQKQNRFVWISRHIDDATAIAINQMKIPGVMLLKEYERVYPYKHVAGQLLGFVGVDGNGLEGLEHSFNDYLSSFSTKQLVMRDASGRRFYINNGEELHNSTRELQLTIDLQIQSIAEDAIAQAVSEVGAKWGGVLIVDVKSSEILAWSQYPFFNPNAYRQYKPSEYRNRLALDAFEPGSTFKPFLIAAALQEGIVTKDTLFNCEGGVWKIKNVVIRDDGTPQKELSVTKILSHSSNIGCGKISLELGSQKFYYYLTKLGFGQPTGLNIIENKGILRRPREWSEADLISTAFGQSLSTNALQLTQGFLTIATHGIYKPISLFKTPLKKVSEQRIFSEDISSEVLTMMRQVVESGTGKRAAISGVSIAGKTGTAQKVDKTGKYGQERIASFVGLFPAEDPHYLIMVVIDEPITKKYGGVIAAPVFRKIATKVMAYVGSPESLQYQVVTKEEEKISSNKVSSLVRTNKKEKSCSNTLEVRQKIDRKDPIEYATSLKIPDVVGKSIRKAIELFAGQGLVPEVKGNGIVVIKQEPEAGTHLIKQHLLDKKCILWVSEK</sequence>
<dbReference type="Gene3D" id="3.40.710.10">
    <property type="entry name" value="DD-peptidase/beta-lactamase superfamily"/>
    <property type="match status" value="1"/>
</dbReference>
<dbReference type="PANTHER" id="PTHR30627:SF1">
    <property type="entry name" value="PEPTIDOGLYCAN D,D-TRANSPEPTIDASE FTSI"/>
    <property type="match status" value="1"/>
</dbReference>
<keyword evidence="6" id="KW-0131">Cell cycle</keyword>
<dbReference type="Gene3D" id="3.30.450.330">
    <property type="match status" value="1"/>
</dbReference>
<organism evidence="6 7">
    <name type="scientific">Lawsonia intracellularis (strain PHE/MN1-00)</name>
    <dbReference type="NCBI Taxonomy" id="363253"/>
    <lineage>
        <taxon>Bacteria</taxon>
        <taxon>Pseudomonadati</taxon>
        <taxon>Thermodesulfobacteriota</taxon>
        <taxon>Desulfovibrionia</taxon>
        <taxon>Desulfovibrionales</taxon>
        <taxon>Desulfovibrionaceae</taxon>
        <taxon>Lawsonia</taxon>
    </lineage>
</organism>
<dbReference type="SUPFAM" id="SSF54184">
    <property type="entry name" value="Penicillin-binding protein 2x (pbp-2x), c-terminal domain"/>
    <property type="match status" value="1"/>
</dbReference>
<evidence type="ECO:0000256" key="1">
    <source>
        <dbReference type="ARBA" id="ARBA00004370"/>
    </source>
</evidence>
<dbReference type="STRING" id="363253.LI1098"/>
<dbReference type="InterPro" id="IPR012338">
    <property type="entry name" value="Beta-lactam/transpept-like"/>
</dbReference>
<reference evidence="6 7" key="1">
    <citation type="submission" date="2005-11" db="EMBL/GenBank/DDBJ databases">
        <title>The complete genome sequence of Lawsonia intracellularis: the causative agent of proliferative enteropathy.</title>
        <authorList>
            <person name="Kaur K."/>
            <person name="Zhang Q."/>
            <person name="Beckler D."/>
            <person name="Munir S."/>
            <person name="Li L."/>
            <person name="Kinsley K."/>
            <person name="Herron L."/>
            <person name="Peterson A."/>
            <person name="May B."/>
            <person name="Singh S."/>
            <person name="Gebhart C."/>
            <person name="Kapur V."/>
        </authorList>
    </citation>
    <scope>NUCLEOTIDE SEQUENCE [LARGE SCALE GENOMIC DNA]</scope>
    <source>
        <strain evidence="6 7">PHE/MN1-00</strain>
    </source>
</reference>
<dbReference type="HOGENOM" id="CLU_009289_6_4_7"/>
<dbReference type="GO" id="GO:0071555">
    <property type="term" value="P:cell wall organization"/>
    <property type="evidence" value="ECO:0007669"/>
    <property type="project" value="TreeGrafter"/>
</dbReference>
<name>Q1MPC5_LAWIP</name>
<dbReference type="KEGG" id="lip:LI1098"/>
<keyword evidence="3 4" id="KW-0472">Membrane</keyword>
<evidence type="ECO:0000259" key="5">
    <source>
        <dbReference type="PROSITE" id="PS51178"/>
    </source>
</evidence>
<dbReference type="InterPro" id="IPR005311">
    <property type="entry name" value="PBP_dimer"/>
</dbReference>
<dbReference type="Gene3D" id="3.90.1310.10">
    <property type="entry name" value="Penicillin-binding protein 2a (Domain 2)"/>
    <property type="match status" value="1"/>
</dbReference>
<dbReference type="PANTHER" id="PTHR30627">
    <property type="entry name" value="PEPTIDOGLYCAN D,D-TRANSPEPTIDASE"/>
    <property type="match status" value="1"/>
</dbReference>
<dbReference type="eggNOG" id="COG0768">
    <property type="taxonomic scope" value="Bacteria"/>
</dbReference>
<dbReference type="InterPro" id="IPR036138">
    <property type="entry name" value="PBP_dimer_sf"/>
</dbReference>
<dbReference type="GO" id="GO:0051301">
    <property type="term" value="P:cell division"/>
    <property type="evidence" value="ECO:0007669"/>
    <property type="project" value="UniProtKB-KW"/>
</dbReference>
<dbReference type="GO" id="GO:0005886">
    <property type="term" value="C:plasma membrane"/>
    <property type="evidence" value="ECO:0007669"/>
    <property type="project" value="TreeGrafter"/>
</dbReference>
<evidence type="ECO:0000256" key="3">
    <source>
        <dbReference type="ARBA" id="ARBA00023136"/>
    </source>
</evidence>
<protein>
    <submittedName>
        <fullName evidence="6">Cell division protein FtsI/penicillin-binding protein 2</fullName>
    </submittedName>
</protein>
<dbReference type="InterPro" id="IPR001460">
    <property type="entry name" value="PCN-bd_Tpept"/>
</dbReference>
<dbReference type="SUPFAM" id="SSF56601">
    <property type="entry name" value="beta-lactamase/transpeptidase-like"/>
    <property type="match status" value="1"/>
</dbReference>
<dbReference type="PROSITE" id="PS51178">
    <property type="entry name" value="PASTA"/>
    <property type="match status" value="1"/>
</dbReference>
<keyword evidence="2" id="KW-0645">Protease</keyword>
<keyword evidence="4" id="KW-0812">Transmembrane</keyword>
<dbReference type="SUPFAM" id="SSF56519">
    <property type="entry name" value="Penicillin binding protein dimerisation domain"/>
    <property type="match status" value="1"/>
</dbReference>
<dbReference type="Pfam" id="PF03717">
    <property type="entry name" value="PBP_dimer"/>
    <property type="match status" value="1"/>
</dbReference>
<comment type="subcellular location">
    <subcellularLocation>
        <location evidence="1">Membrane</location>
    </subcellularLocation>
</comment>
<feature type="transmembrane region" description="Helical" evidence="4">
    <location>
        <begin position="39"/>
        <end position="58"/>
    </location>
</feature>
<evidence type="ECO:0000313" key="6">
    <source>
        <dbReference type="EMBL" id="CAJ55152.1"/>
    </source>
</evidence>
<dbReference type="AlphaFoldDB" id="Q1MPC5"/>
<dbReference type="Proteomes" id="UP000002430">
    <property type="component" value="Chromosome"/>
</dbReference>
<accession>Q1MPC5</accession>
<dbReference type="GO" id="GO:0004180">
    <property type="term" value="F:carboxypeptidase activity"/>
    <property type="evidence" value="ECO:0007669"/>
    <property type="project" value="UniProtKB-KW"/>
</dbReference>
<evidence type="ECO:0000256" key="4">
    <source>
        <dbReference type="SAM" id="Phobius"/>
    </source>
</evidence>